<dbReference type="RefSeq" id="XP_014545077.2">
    <property type="nucleotide sequence ID" value="XM_014689591.2"/>
</dbReference>
<keyword evidence="3" id="KW-1185">Reference proteome</keyword>
<proteinExistence type="predicted"/>
<protein>
    <submittedName>
        <fullName evidence="2">Uncharacterized protein</fullName>
    </submittedName>
</protein>
<dbReference type="KEGG" id="mbrn:26242418"/>
<sequence length="577" mass="64750">MFSRSLSAARVTIRDFFHGSLSHRRRSKKTGWREQVDEWGRAASKNEVSQEEERRKEIPASDDSFFTSCSVQSNITENGMMCSRARAKLVNARETPKNSRCHQSHLNRPQARSKIPECRVPKDQHCNDGRICKSSNWQITDSTLFAYNAMLGCSHGEKTDLYAWLKGHHRDCGPQSDCSLLLWKLEAQGLNSSNAEGQNNGNGRVFSVPRPSYEATTRWGDESRLHGAAGPISRGESEENSAARHTQADCSFSGYYNGGDIRKDLQGESIEPTAATVTDGVDSTDAYVSDGEDSGRISPDTYRLWTTNCSKGQKNSRQSTEDCATCHAETAGLHTAHEQVDLIPDDTTTASCPSISSDKHHETRSWQHKLSLHAAPPNTTTCHRLPNKVYTLTLPQVQAALTHPLAPPIIHTVRLSQYTSAVSRRASFLDSSEPHISQLARTRTHLHDQIATLQETLDSIAAHADKIVRRRHPLRTEADMREHKEREDIYAYLKDYMCRLDAECDARHEKLHLLAHEIDKLREQEGNLRVMIEAVGETVGVDVEEVNGDVGKMERLVRLIDEGEMEILSRQDHCACY</sequence>
<evidence type="ECO:0000313" key="2">
    <source>
        <dbReference type="EMBL" id="QLI67776.1"/>
    </source>
</evidence>
<accession>A0A7D5UV65</accession>
<gene>
    <name evidence="2" type="ORF">G6M90_00g049690</name>
</gene>
<name>A0A7D5UV65_9HYPO</name>
<dbReference type="OrthoDB" id="4940709at2759"/>
<dbReference type="Proteomes" id="UP000510686">
    <property type="component" value="Chromosome 2"/>
</dbReference>
<dbReference type="EMBL" id="CP058933">
    <property type="protein sequence ID" value="QLI67776.1"/>
    <property type="molecule type" value="Genomic_DNA"/>
</dbReference>
<evidence type="ECO:0000313" key="3">
    <source>
        <dbReference type="Proteomes" id="UP000510686"/>
    </source>
</evidence>
<dbReference type="AlphaFoldDB" id="A0A7D5UV65"/>
<evidence type="ECO:0000256" key="1">
    <source>
        <dbReference type="SAM" id="MobiDB-lite"/>
    </source>
</evidence>
<feature type="region of interest" description="Disordered" evidence="1">
    <location>
        <begin position="273"/>
        <end position="299"/>
    </location>
</feature>
<feature type="region of interest" description="Disordered" evidence="1">
    <location>
        <begin position="93"/>
        <end position="112"/>
    </location>
</feature>
<feature type="region of interest" description="Disordered" evidence="1">
    <location>
        <begin position="216"/>
        <end position="246"/>
    </location>
</feature>
<reference evidence="2 3" key="1">
    <citation type="submission" date="2020-07" db="EMBL/GenBank/DDBJ databases">
        <title>Telomere length de novo assembly of all 7 chromosomes of the fungus, Metarhizium brunneum, using a novel assembly pipeline.</title>
        <authorList>
            <person name="Saud z."/>
            <person name="Kortsinoglou A."/>
            <person name="Kouvelis V.N."/>
            <person name="Butt T.M."/>
        </authorList>
    </citation>
    <scope>NUCLEOTIDE SEQUENCE [LARGE SCALE GENOMIC DNA]</scope>
    <source>
        <strain evidence="2 3">4556</strain>
    </source>
</reference>
<organism evidence="2 3">
    <name type="scientific">Metarhizium brunneum</name>
    <dbReference type="NCBI Taxonomy" id="500148"/>
    <lineage>
        <taxon>Eukaryota</taxon>
        <taxon>Fungi</taxon>
        <taxon>Dikarya</taxon>
        <taxon>Ascomycota</taxon>
        <taxon>Pezizomycotina</taxon>
        <taxon>Sordariomycetes</taxon>
        <taxon>Hypocreomycetidae</taxon>
        <taxon>Hypocreales</taxon>
        <taxon>Clavicipitaceae</taxon>
        <taxon>Metarhizium</taxon>
    </lineage>
</organism>
<dbReference type="GeneID" id="26242418"/>